<gene>
    <name evidence="1" type="ORF">AOE01nite_24220</name>
</gene>
<dbReference type="EMBL" id="BJYG01000036">
    <property type="protein sequence ID" value="GEN64198.1"/>
    <property type="molecule type" value="Genomic_DNA"/>
</dbReference>
<evidence type="ECO:0000313" key="1">
    <source>
        <dbReference type="EMBL" id="GEN64198.1"/>
    </source>
</evidence>
<dbReference type="AlphaFoldDB" id="A0A511XMN4"/>
<dbReference type="Proteomes" id="UP000321746">
    <property type="component" value="Unassembled WGS sequence"/>
</dbReference>
<evidence type="ECO:0000313" key="2">
    <source>
        <dbReference type="Proteomes" id="UP000321746"/>
    </source>
</evidence>
<protein>
    <submittedName>
        <fullName evidence="1">Uncharacterized protein</fullName>
    </submittedName>
</protein>
<keyword evidence="2" id="KW-1185">Reference proteome</keyword>
<dbReference type="OrthoDB" id="7218632at2"/>
<comment type="caution">
    <text evidence="1">The sequence shown here is derived from an EMBL/GenBank/DDBJ whole genome shotgun (WGS) entry which is preliminary data.</text>
</comment>
<name>A0A511XMN4_9PROT</name>
<proteinExistence type="predicted"/>
<dbReference type="RefSeq" id="WP_146890213.1">
    <property type="nucleotide sequence ID" value="NZ_BJYG01000036.1"/>
</dbReference>
<accession>A0A511XMN4</accession>
<sequence length="481" mass="48190">MTEQDNAVSSPVEIDGSYTLPYGTVPDIDLFAPIDPDNPDGPFVPLDATINLRNATQAATISATFLGIVHVVGGLGGSIDIGVPDTRDVCSLDLSEAGGSWQVSVRQASAGDITLGRGASSVVFDGYGGTVTGAYGFQTVDTGNVGATVAIGGSGNTVLVDPSASVDITLPGSFNTVTESSGSYVSDYTSSIVCGAYAQLSGIGSSTVTAGDKSTFSGTFSGDTITAGGESHFDTVSGCDVTTRFKCSFVTVTDSSVLTIERDCRIGTLGDGSEVTTANDLVVDHLDSSSVYGAGLVTVDGSVSGQTGGSPYGDIVAAKIIDLSFGDTDADASVSLSAASRGSVIQGGSGVQTALNDGAAGMTFISADSNTGGHFTAVGNGDIDTFRAVSSMTMTGGAGKGNLFDIVSAVPAQDVITDFMASSGNRLELSGFGLTDAGLRTVIDQATTSASGVKLHLGSQTTVMFSGISLEQLQHAAITLS</sequence>
<reference evidence="1 2" key="1">
    <citation type="submission" date="2019-07" db="EMBL/GenBank/DDBJ databases">
        <title>Whole genome shotgun sequence of Acetobacter oeni NBRC 105207.</title>
        <authorList>
            <person name="Hosoyama A."/>
            <person name="Uohara A."/>
            <person name="Ohji S."/>
            <person name="Ichikawa N."/>
        </authorList>
    </citation>
    <scope>NUCLEOTIDE SEQUENCE [LARGE SCALE GENOMIC DNA]</scope>
    <source>
        <strain evidence="1 2">NBRC 105207</strain>
    </source>
</reference>
<organism evidence="1 2">
    <name type="scientific">Acetobacter oeni</name>
    <dbReference type="NCBI Taxonomy" id="304077"/>
    <lineage>
        <taxon>Bacteria</taxon>
        <taxon>Pseudomonadati</taxon>
        <taxon>Pseudomonadota</taxon>
        <taxon>Alphaproteobacteria</taxon>
        <taxon>Acetobacterales</taxon>
        <taxon>Acetobacteraceae</taxon>
        <taxon>Acetobacter</taxon>
    </lineage>
</organism>